<keyword evidence="1" id="KW-1133">Transmembrane helix</keyword>
<dbReference type="Gramene" id="TVU27030">
    <property type="protein sequence ID" value="TVU27030"/>
    <property type="gene ID" value="EJB05_29608"/>
</dbReference>
<feature type="transmembrane region" description="Helical" evidence="1">
    <location>
        <begin position="155"/>
        <end position="174"/>
    </location>
</feature>
<dbReference type="AlphaFoldDB" id="A0A5J9UVH9"/>
<protein>
    <submittedName>
        <fullName evidence="2">Uncharacterized protein</fullName>
    </submittedName>
</protein>
<evidence type="ECO:0000313" key="2">
    <source>
        <dbReference type="EMBL" id="TVU27030.1"/>
    </source>
</evidence>
<feature type="transmembrane region" description="Helical" evidence="1">
    <location>
        <begin position="28"/>
        <end position="51"/>
    </location>
</feature>
<evidence type="ECO:0000256" key="1">
    <source>
        <dbReference type="SAM" id="Phobius"/>
    </source>
</evidence>
<dbReference type="Proteomes" id="UP000324897">
    <property type="component" value="Chromosome 2"/>
</dbReference>
<keyword evidence="1" id="KW-0812">Transmembrane</keyword>
<comment type="caution">
    <text evidence="2">The sequence shown here is derived from an EMBL/GenBank/DDBJ whole genome shotgun (WGS) entry which is preliminary data.</text>
</comment>
<proteinExistence type="predicted"/>
<sequence>MDDSTMMKPTPPPSPLSVAKLAAKKIPLLPLFVSVKVACTLALIIAVVLAACAADELINSPCDPVGDILSFSLVHRADGRGRSQGGGPRARAAVGQWDSSGRLASGAPPLRPLQPGRRHHRAHCRRGEPLCMGAVVDAIFITAAPGNHALKMDSISFDVFFAVLDLIGFVVLILG</sequence>
<reference evidence="2 3" key="1">
    <citation type="journal article" date="2019" name="Sci. Rep.">
        <title>A high-quality genome of Eragrostis curvula grass provides insights into Poaceae evolution and supports new strategies to enhance forage quality.</title>
        <authorList>
            <person name="Carballo J."/>
            <person name="Santos B.A.C.M."/>
            <person name="Zappacosta D."/>
            <person name="Garbus I."/>
            <person name="Selva J.P."/>
            <person name="Gallo C.A."/>
            <person name="Diaz A."/>
            <person name="Albertini E."/>
            <person name="Caccamo M."/>
            <person name="Echenique V."/>
        </authorList>
    </citation>
    <scope>NUCLEOTIDE SEQUENCE [LARGE SCALE GENOMIC DNA]</scope>
    <source>
        <strain evidence="3">cv. Victoria</strain>
        <tissue evidence="2">Leaf</tissue>
    </source>
</reference>
<organism evidence="2 3">
    <name type="scientific">Eragrostis curvula</name>
    <name type="common">weeping love grass</name>
    <dbReference type="NCBI Taxonomy" id="38414"/>
    <lineage>
        <taxon>Eukaryota</taxon>
        <taxon>Viridiplantae</taxon>
        <taxon>Streptophyta</taxon>
        <taxon>Embryophyta</taxon>
        <taxon>Tracheophyta</taxon>
        <taxon>Spermatophyta</taxon>
        <taxon>Magnoliopsida</taxon>
        <taxon>Liliopsida</taxon>
        <taxon>Poales</taxon>
        <taxon>Poaceae</taxon>
        <taxon>PACMAD clade</taxon>
        <taxon>Chloridoideae</taxon>
        <taxon>Eragrostideae</taxon>
        <taxon>Eragrostidinae</taxon>
        <taxon>Eragrostis</taxon>
    </lineage>
</organism>
<gene>
    <name evidence="2" type="ORF">EJB05_29608</name>
</gene>
<keyword evidence="3" id="KW-1185">Reference proteome</keyword>
<accession>A0A5J9UVH9</accession>
<keyword evidence="1" id="KW-0472">Membrane</keyword>
<evidence type="ECO:0000313" key="3">
    <source>
        <dbReference type="Proteomes" id="UP000324897"/>
    </source>
</evidence>
<name>A0A5J9UVH9_9POAL</name>
<dbReference type="EMBL" id="RWGY01000013">
    <property type="protein sequence ID" value="TVU27030.1"/>
    <property type="molecule type" value="Genomic_DNA"/>
</dbReference>
<feature type="non-terminal residue" evidence="2">
    <location>
        <position position="1"/>
    </location>
</feature>